<feature type="compositionally biased region" description="Polar residues" evidence="1">
    <location>
        <begin position="11"/>
        <end position="24"/>
    </location>
</feature>
<reference evidence="2" key="1">
    <citation type="journal article" date="2020" name="Stud. Mycol.">
        <title>101 Dothideomycetes genomes: a test case for predicting lifestyles and emergence of pathogens.</title>
        <authorList>
            <person name="Haridas S."/>
            <person name="Albert R."/>
            <person name="Binder M."/>
            <person name="Bloem J."/>
            <person name="Labutti K."/>
            <person name="Salamov A."/>
            <person name="Andreopoulos B."/>
            <person name="Baker S."/>
            <person name="Barry K."/>
            <person name="Bills G."/>
            <person name="Bluhm B."/>
            <person name="Cannon C."/>
            <person name="Castanera R."/>
            <person name="Culley D."/>
            <person name="Daum C."/>
            <person name="Ezra D."/>
            <person name="Gonzalez J."/>
            <person name="Henrissat B."/>
            <person name="Kuo A."/>
            <person name="Liang C."/>
            <person name="Lipzen A."/>
            <person name="Lutzoni F."/>
            <person name="Magnuson J."/>
            <person name="Mondo S."/>
            <person name="Nolan M."/>
            <person name="Ohm R."/>
            <person name="Pangilinan J."/>
            <person name="Park H.-J."/>
            <person name="Ramirez L."/>
            <person name="Alfaro M."/>
            <person name="Sun H."/>
            <person name="Tritt A."/>
            <person name="Yoshinaga Y."/>
            <person name="Zwiers L.-H."/>
            <person name="Turgeon B."/>
            <person name="Goodwin S."/>
            <person name="Spatafora J."/>
            <person name="Crous P."/>
            <person name="Grigoriev I."/>
        </authorList>
    </citation>
    <scope>NUCLEOTIDE SEQUENCE</scope>
    <source>
        <strain evidence="2">CBS 125425</strain>
    </source>
</reference>
<proteinExistence type="predicted"/>
<organism evidence="2 3">
    <name type="scientific">Polyplosphaeria fusca</name>
    <dbReference type="NCBI Taxonomy" id="682080"/>
    <lineage>
        <taxon>Eukaryota</taxon>
        <taxon>Fungi</taxon>
        <taxon>Dikarya</taxon>
        <taxon>Ascomycota</taxon>
        <taxon>Pezizomycotina</taxon>
        <taxon>Dothideomycetes</taxon>
        <taxon>Pleosporomycetidae</taxon>
        <taxon>Pleosporales</taxon>
        <taxon>Tetraplosphaeriaceae</taxon>
        <taxon>Polyplosphaeria</taxon>
    </lineage>
</organism>
<sequence>MPKRGRKTRIESTPNIDDASQSASPPLGGKRHRSIAPTAGFAVLDRGPSFFDDTNFDVRMAIYEYMNFRPLSEGNEYHGFVMSCRQAHEETSEAAGRQLAAYFERFAEAYYTSTGLYCTVPKIPIYGGWKELMTVTITLPVEALKGRIPALPTLDPEFDVMRKRFDKITFLYTGTVAAARALAPPARQPYPIPQSVILKLATSQSRWLKNVNALFNSVCMQIRSTQIMLRPQNDRTIAFIEFTAVHTRVKCVAIAWDFTPPPSRALRTNSRKPGPVLQGFCYNLSQASSKAILDSNKLDKKGDVLPYKYELVGKGGLTGECGLYHDSRFLPLKTEPKDVWHWLREGEKIRSQGIGKAFG</sequence>
<gene>
    <name evidence="2" type="ORF">EJ04DRAFT_48435</name>
</gene>
<keyword evidence="3" id="KW-1185">Reference proteome</keyword>
<evidence type="ECO:0000313" key="2">
    <source>
        <dbReference type="EMBL" id="KAF2730231.1"/>
    </source>
</evidence>
<accession>A0A9P4UYM6</accession>
<protein>
    <submittedName>
        <fullName evidence="2">Uncharacterized protein</fullName>
    </submittedName>
</protein>
<feature type="region of interest" description="Disordered" evidence="1">
    <location>
        <begin position="1"/>
        <end position="32"/>
    </location>
</feature>
<dbReference type="EMBL" id="ML996222">
    <property type="protein sequence ID" value="KAF2730231.1"/>
    <property type="molecule type" value="Genomic_DNA"/>
</dbReference>
<evidence type="ECO:0000256" key="1">
    <source>
        <dbReference type="SAM" id="MobiDB-lite"/>
    </source>
</evidence>
<comment type="caution">
    <text evidence="2">The sequence shown here is derived from an EMBL/GenBank/DDBJ whole genome shotgun (WGS) entry which is preliminary data.</text>
</comment>
<name>A0A9P4UYM6_9PLEO</name>
<dbReference type="Proteomes" id="UP000799444">
    <property type="component" value="Unassembled WGS sequence"/>
</dbReference>
<evidence type="ECO:0000313" key="3">
    <source>
        <dbReference type="Proteomes" id="UP000799444"/>
    </source>
</evidence>
<dbReference type="OrthoDB" id="3711359at2759"/>
<dbReference type="AlphaFoldDB" id="A0A9P4UYM6"/>